<keyword evidence="2" id="KW-1185">Reference proteome</keyword>
<gene>
    <name evidence="1" type="ORF">M5D96_004312</name>
</gene>
<name>A0A9P9YU90_9MUSC</name>
<comment type="caution">
    <text evidence="1">The sequence shown here is derived from an EMBL/GenBank/DDBJ whole genome shotgun (WGS) entry which is preliminary data.</text>
</comment>
<protein>
    <submittedName>
        <fullName evidence="1">Uncharacterized protein</fullName>
    </submittedName>
</protein>
<evidence type="ECO:0000313" key="2">
    <source>
        <dbReference type="Proteomes" id="UP001059596"/>
    </source>
</evidence>
<proteinExistence type="predicted"/>
<accession>A0A9P9YU90</accession>
<dbReference type="Proteomes" id="UP001059596">
    <property type="component" value="Unassembled WGS sequence"/>
</dbReference>
<dbReference type="AlphaFoldDB" id="A0A9P9YU90"/>
<sequence length="81" mass="8643">MSMSMSMSMPISKSRLPRIRVHRCTDCLHRMWEGASSRLTGMDGNGREWTAKDGEGGAAAATAAVTIKNPRTDAGANGAYV</sequence>
<evidence type="ECO:0000313" key="1">
    <source>
        <dbReference type="EMBL" id="KAI8042988.1"/>
    </source>
</evidence>
<reference evidence="1" key="1">
    <citation type="journal article" date="2023" name="Genome Biol. Evol.">
        <title>Long-read-based Genome Assembly of Drosophila gunungcola Reveals Fewer Chemosensory Genes in Flower-breeding Species.</title>
        <authorList>
            <person name="Negi A."/>
            <person name="Liao B.Y."/>
            <person name="Yeh S.D."/>
        </authorList>
    </citation>
    <scope>NUCLEOTIDE SEQUENCE</scope>
    <source>
        <strain evidence="1">Sukarami</strain>
    </source>
</reference>
<organism evidence="1 2">
    <name type="scientific">Drosophila gunungcola</name>
    <name type="common">fruit fly</name>
    <dbReference type="NCBI Taxonomy" id="103775"/>
    <lineage>
        <taxon>Eukaryota</taxon>
        <taxon>Metazoa</taxon>
        <taxon>Ecdysozoa</taxon>
        <taxon>Arthropoda</taxon>
        <taxon>Hexapoda</taxon>
        <taxon>Insecta</taxon>
        <taxon>Pterygota</taxon>
        <taxon>Neoptera</taxon>
        <taxon>Endopterygota</taxon>
        <taxon>Diptera</taxon>
        <taxon>Brachycera</taxon>
        <taxon>Muscomorpha</taxon>
        <taxon>Ephydroidea</taxon>
        <taxon>Drosophilidae</taxon>
        <taxon>Drosophila</taxon>
        <taxon>Sophophora</taxon>
    </lineage>
</organism>
<dbReference type="EMBL" id="JAMKOV010000002">
    <property type="protein sequence ID" value="KAI8042988.1"/>
    <property type="molecule type" value="Genomic_DNA"/>
</dbReference>